<dbReference type="OrthoDB" id="570299at2"/>
<dbReference type="PANTHER" id="PTHR33747">
    <property type="entry name" value="UPF0225 PROTEIN SCO1677"/>
    <property type="match status" value="1"/>
</dbReference>
<dbReference type="NCBIfam" id="TIGR02292">
    <property type="entry name" value="ygfB_yecA"/>
    <property type="match status" value="1"/>
</dbReference>
<dbReference type="PANTHER" id="PTHR33747:SF1">
    <property type="entry name" value="ADENYLATE CYCLASE-ASSOCIATED CAP C-TERMINAL DOMAIN-CONTAINING PROTEIN"/>
    <property type="match status" value="1"/>
</dbReference>
<keyword evidence="2" id="KW-1185">Reference proteome</keyword>
<dbReference type="Gene3D" id="3.10.450.50">
    <property type="match status" value="1"/>
</dbReference>
<accession>A0A317MRD8</accession>
<dbReference type="SUPFAM" id="SSF101327">
    <property type="entry name" value="YgfB-like"/>
    <property type="match status" value="1"/>
</dbReference>
<sequence>MPEASQHPLSDAELTELEACLLAIGGRAPDMEYVDGLFCALLCGPVEVAPQVWLDWLFGELPAEADAAQRLLDLLTRHWNDIATRLALPREALDEDNFYLPLVLENEVQVADGPTLGQHWARGFAAGIGLGGNAWEPLFADDQAAQALAPIVLLDRGAHPEHPDEPVDLNELTDLLPVVVYQLRQWWRLQDAPGTRRSPAKVGRNDPCPCGSGRKYKHCCGAGGVTLH</sequence>
<comment type="caution">
    <text evidence="1">The sequence shown here is derived from an EMBL/GenBank/DDBJ whole genome shotgun (WGS) entry which is preliminary data.</text>
</comment>
<reference evidence="1 2" key="1">
    <citation type="submission" date="2018-05" db="EMBL/GenBank/DDBJ databases">
        <title>Genomic Encyclopedia of Type Strains, Phase IV (KMG-IV): sequencing the most valuable type-strain genomes for metagenomic binning, comparative biology and taxonomic classification.</title>
        <authorList>
            <person name="Goeker M."/>
        </authorList>
    </citation>
    <scope>NUCLEOTIDE SEQUENCE [LARGE SCALE GENOMIC DNA]</scope>
    <source>
        <strain evidence="1 2">DSM 23606</strain>
    </source>
</reference>
<dbReference type="InterPro" id="IPR036255">
    <property type="entry name" value="YgfB-like_sf"/>
</dbReference>
<evidence type="ECO:0008006" key="3">
    <source>
        <dbReference type="Google" id="ProtNLM"/>
    </source>
</evidence>
<organism evidence="1 2">
    <name type="scientific">Plasticicumulans acidivorans</name>
    <dbReference type="NCBI Taxonomy" id="886464"/>
    <lineage>
        <taxon>Bacteria</taxon>
        <taxon>Pseudomonadati</taxon>
        <taxon>Pseudomonadota</taxon>
        <taxon>Gammaproteobacteria</taxon>
        <taxon>Candidatus Competibacteraceae</taxon>
        <taxon>Plasticicumulans</taxon>
    </lineage>
</organism>
<gene>
    <name evidence="1" type="ORF">C7443_111112</name>
</gene>
<dbReference type="Pfam" id="PF03695">
    <property type="entry name" value="UPF0149"/>
    <property type="match status" value="1"/>
</dbReference>
<dbReference type="AlphaFoldDB" id="A0A317MRD8"/>
<protein>
    <recommendedName>
        <fullName evidence="3">YecA family protein</fullName>
    </recommendedName>
</protein>
<dbReference type="SUPFAM" id="SSF103642">
    <property type="entry name" value="Sec-C motif"/>
    <property type="match status" value="1"/>
</dbReference>
<name>A0A317MRD8_9GAMM</name>
<proteinExistence type="predicted"/>
<dbReference type="RefSeq" id="WP_110019748.1">
    <property type="nucleotide sequence ID" value="NZ_QGTJ01000011.1"/>
</dbReference>
<dbReference type="Pfam" id="PF02810">
    <property type="entry name" value="SEC-C"/>
    <property type="match status" value="1"/>
</dbReference>
<dbReference type="InterPro" id="IPR011978">
    <property type="entry name" value="YgfB-like"/>
</dbReference>
<dbReference type="InterPro" id="IPR004027">
    <property type="entry name" value="SEC_C_motif"/>
</dbReference>
<evidence type="ECO:0000313" key="1">
    <source>
        <dbReference type="EMBL" id="PWV59340.1"/>
    </source>
</evidence>
<dbReference type="EMBL" id="QGTJ01000011">
    <property type="protein sequence ID" value="PWV59340.1"/>
    <property type="molecule type" value="Genomic_DNA"/>
</dbReference>
<dbReference type="Proteomes" id="UP000246569">
    <property type="component" value="Unassembled WGS sequence"/>
</dbReference>
<evidence type="ECO:0000313" key="2">
    <source>
        <dbReference type="Proteomes" id="UP000246569"/>
    </source>
</evidence>